<evidence type="ECO:0000259" key="7">
    <source>
        <dbReference type="SMART" id="SM00382"/>
    </source>
</evidence>
<accession>A0AAW1HZ42</accession>
<dbReference type="InterPro" id="IPR050747">
    <property type="entry name" value="Mitochondrial_chaperone_BCS1"/>
</dbReference>
<evidence type="ECO:0000256" key="1">
    <source>
        <dbReference type="ARBA" id="ARBA00001946"/>
    </source>
</evidence>
<dbReference type="InterPro" id="IPR025753">
    <property type="entry name" value="AAA_N_dom"/>
</dbReference>
<comment type="similarity">
    <text evidence="2">Belongs to the AAA ATPase family. BCS1 subfamily.</text>
</comment>
<dbReference type="EMBL" id="JBDFQZ010000010">
    <property type="protein sequence ID" value="KAK9682455.1"/>
    <property type="molecule type" value="Genomic_DNA"/>
</dbReference>
<comment type="cofactor">
    <cofactor evidence="1">
        <name>Mg(2+)</name>
        <dbReference type="ChEBI" id="CHEBI:18420"/>
    </cofactor>
</comment>
<dbReference type="GO" id="GO:0005524">
    <property type="term" value="F:ATP binding"/>
    <property type="evidence" value="ECO:0007669"/>
    <property type="project" value="UniProtKB-KW"/>
</dbReference>
<dbReference type="InterPro" id="IPR058017">
    <property type="entry name" value="At3g28540-like_C"/>
</dbReference>
<comment type="catalytic activity">
    <reaction evidence="5">
        <text>ATP + H2O = ADP + phosphate + H(+)</text>
        <dbReference type="Rhea" id="RHEA:13065"/>
        <dbReference type="ChEBI" id="CHEBI:15377"/>
        <dbReference type="ChEBI" id="CHEBI:15378"/>
        <dbReference type="ChEBI" id="CHEBI:30616"/>
        <dbReference type="ChEBI" id="CHEBI:43474"/>
        <dbReference type="ChEBI" id="CHEBI:456216"/>
    </reaction>
</comment>
<dbReference type="SMART" id="SM00382">
    <property type="entry name" value="AAA"/>
    <property type="match status" value="1"/>
</dbReference>
<dbReference type="Pfam" id="PF00004">
    <property type="entry name" value="AAA"/>
    <property type="match status" value="1"/>
</dbReference>
<evidence type="ECO:0000256" key="2">
    <source>
        <dbReference type="ARBA" id="ARBA00007448"/>
    </source>
</evidence>
<dbReference type="Gene3D" id="3.40.50.300">
    <property type="entry name" value="P-loop containing nucleotide triphosphate hydrolases"/>
    <property type="match status" value="1"/>
</dbReference>
<dbReference type="InterPro" id="IPR027417">
    <property type="entry name" value="P-loop_NTPase"/>
</dbReference>
<evidence type="ECO:0000256" key="4">
    <source>
        <dbReference type="ARBA" id="ARBA00022842"/>
    </source>
</evidence>
<gene>
    <name evidence="8" type="ORF">RND81_10G074800</name>
</gene>
<reference evidence="8" key="1">
    <citation type="submission" date="2024-03" db="EMBL/GenBank/DDBJ databases">
        <title>WGS assembly of Saponaria officinalis var. Norfolk2.</title>
        <authorList>
            <person name="Jenkins J."/>
            <person name="Shu S."/>
            <person name="Grimwood J."/>
            <person name="Barry K."/>
            <person name="Goodstein D."/>
            <person name="Schmutz J."/>
            <person name="Leebens-Mack J."/>
            <person name="Osbourn A."/>
        </authorList>
    </citation>
    <scope>NUCLEOTIDE SEQUENCE [LARGE SCALE GENOMIC DNA]</scope>
    <source>
        <strain evidence="8">JIC</strain>
    </source>
</reference>
<sequence>MMNMNNKNDMFMQFGSMMATIMFVRALYNQYLPYQWREAIQSFFMRYTERFAKVFSPYLQITFEEFTGERFSRNKMYTTIETYLSESTSRKARSLKANFVKDGNSLVLGLGDNQEVTDEFQGVKVWWNSHKKVSQSQTITFYPGADDKRYYRLTFHNRHRDLITESYLQHVIDEGKAIAIRKRQRRLFTNIKERDGGYYSRGTLWTHVEFKHPATFNTLAMEKTKKQAIIDDLLRFTIAKDYYLKIGKPWKRGYLLHGPPGTGKSTLIAAMANLLEYDIYDLELTVVKDNTQLRRLLIETSGKSIIVIEDIDCSLELTGQRVSKKKGKEGGGDEEKEDEKKAIEKKLKEESENKKSEVTLSGLLNFIDGIWSACGEERLIIFTTNYIEKLDPALIRRGRMDMHIELSYCCYEAFKLLAKNYLDTEDHPLFERIKILLEEIKMTPADVAENLMPKSLDLGMLR</sequence>
<comment type="caution">
    <text evidence="8">The sequence shown here is derived from an EMBL/GenBank/DDBJ whole genome shotgun (WGS) entry which is preliminary data.</text>
</comment>
<evidence type="ECO:0000256" key="3">
    <source>
        <dbReference type="ARBA" id="ARBA00022801"/>
    </source>
</evidence>
<dbReference type="InterPro" id="IPR003959">
    <property type="entry name" value="ATPase_AAA_core"/>
</dbReference>
<dbReference type="PANTHER" id="PTHR23070">
    <property type="entry name" value="BCS1 AAA-TYPE ATPASE"/>
    <property type="match status" value="1"/>
</dbReference>
<dbReference type="Pfam" id="PF14363">
    <property type="entry name" value="AAA_assoc"/>
    <property type="match status" value="1"/>
</dbReference>
<keyword evidence="9" id="KW-1185">Reference proteome</keyword>
<dbReference type="InterPro" id="IPR003593">
    <property type="entry name" value="AAA+_ATPase"/>
</dbReference>
<evidence type="ECO:0000313" key="8">
    <source>
        <dbReference type="EMBL" id="KAK9682455.1"/>
    </source>
</evidence>
<evidence type="ECO:0000313" key="9">
    <source>
        <dbReference type="Proteomes" id="UP001443914"/>
    </source>
</evidence>
<keyword evidence="6" id="KW-0067">ATP-binding</keyword>
<dbReference type="GO" id="GO:0016887">
    <property type="term" value="F:ATP hydrolysis activity"/>
    <property type="evidence" value="ECO:0007669"/>
    <property type="project" value="InterPro"/>
</dbReference>
<dbReference type="CDD" id="cd19510">
    <property type="entry name" value="RecA-like_BCS1"/>
    <property type="match status" value="1"/>
</dbReference>
<dbReference type="SUPFAM" id="SSF52540">
    <property type="entry name" value="P-loop containing nucleoside triphosphate hydrolases"/>
    <property type="match status" value="1"/>
</dbReference>
<evidence type="ECO:0000256" key="6">
    <source>
        <dbReference type="RuleBase" id="RU003651"/>
    </source>
</evidence>
<dbReference type="Pfam" id="PF25568">
    <property type="entry name" value="AAA_lid_At3g28540"/>
    <property type="match status" value="1"/>
</dbReference>
<keyword evidence="3" id="KW-0378">Hydrolase</keyword>
<dbReference type="InterPro" id="IPR003960">
    <property type="entry name" value="ATPase_AAA_CS"/>
</dbReference>
<keyword evidence="4" id="KW-0460">Magnesium</keyword>
<keyword evidence="6" id="KW-0547">Nucleotide-binding</keyword>
<feature type="domain" description="AAA+ ATPase" evidence="7">
    <location>
        <begin position="250"/>
        <end position="410"/>
    </location>
</feature>
<evidence type="ECO:0000256" key="5">
    <source>
        <dbReference type="ARBA" id="ARBA00049360"/>
    </source>
</evidence>
<dbReference type="GO" id="GO:0006950">
    <property type="term" value="P:response to stress"/>
    <property type="evidence" value="ECO:0007669"/>
    <property type="project" value="UniProtKB-ARBA"/>
</dbReference>
<dbReference type="PROSITE" id="PS00674">
    <property type="entry name" value="AAA"/>
    <property type="match status" value="1"/>
</dbReference>
<protein>
    <recommendedName>
        <fullName evidence="7">AAA+ ATPase domain-containing protein</fullName>
    </recommendedName>
</protein>
<organism evidence="8 9">
    <name type="scientific">Saponaria officinalis</name>
    <name type="common">Common soapwort</name>
    <name type="synonym">Lychnis saponaria</name>
    <dbReference type="NCBI Taxonomy" id="3572"/>
    <lineage>
        <taxon>Eukaryota</taxon>
        <taxon>Viridiplantae</taxon>
        <taxon>Streptophyta</taxon>
        <taxon>Embryophyta</taxon>
        <taxon>Tracheophyta</taxon>
        <taxon>Spermatophyta</taxon>
        <taxon>Magnoliopsida</taxon>
        <taxon>eudicotyledons</taxon>
        <taxon>Gunneridae</taxon>
        <taxon>Pentapetalae</taxon>
        <taxon>Caryophyllales</taxon>
        <taxon>Caryophyllaceae</taxon>
        <taxon>Caryophylleae</taxon>
        <taxon>Saponaria</taxon>
    </lineage>
</organism>
<name>A0AAW1HZ42_SAPOF</name>
<dbReference type="AlphaFoldDB" id="A0AAW1HZ42"/>
<dbReference type="Proteomes" id="UP001443914">
    <property type="component" value="Unassembled WGS sequence"/>
</dbReference>
<dbReference type="Gene3D" id="6.10.280.40">
    <property type="match status" value="1"/>
</dbReference>
<proteinExistence type="inferred from homology"/>